<evidence type="ECO:0000259" key="2">
    <source>
        <dbReference type="Pfam" id="PF10006"/>
    </source>
</evidence>
<dbReference type="Proteomes" id="UP000470875">
    <property type="component" value="Unassembled WGS sequence"/>
</dbReference>
<accession>A0A6N7WA55</accession>
<sequence>MAQENIELSEKPGDSGCACGHHHVEFPELDVQQIPGEVRHATIFGALEAIQPGRGLIIRTTHDPIPLLQQLGQRHPGKYNMEYLERGPQQWRIQFTLA</sequence>
<organism evidence="3 4">
    <name type="scientific">Scrofimicrobium canadense</name>
    <dbReference type="NCBI Taxonomy" id="2652290"/>
    <lineage>
        <taxon>Bacteria</taxon>
        <taxon>Bacillati</taxon>
        <taxon>Actinomycetota</taxon>
        <taxon>Actinomycetes</taxon>
        <taxon>Actinomycetales</taxon>
        <taxon>Actinomycetaceae</taxon>
        <taxon>Scrofimicrobium</taxon>
    </lineage>
</organism>
<dbReference type="RefSeq" id="WP_154546472.1">
    <property type="nucleotide sequence ID" value="NZ_VULO01000015.1"/>
</dbReference>
<proteinExistence type="predicted"/>
<dbReference type="InterPro" id="IPR018720">
    <property type="entry name" value="DUF2249"/>
</dbReference>
<evidence type="ECO:0000313" key="4">
    <source>
        <dbReference type="Proteomes" id="UP000470875"/>
    </source>
</evidence>
<dbReference type="Pfam" id="PF10006">
    <property type="entry name" value="DUF2249"/>
    <property type="match status" value="1"/>
</dbReference>
<keyword evidence="4" id="KW-1185">Reference proteome</keyword>
<evidence type="ECO:0000256" key="1">
    <source>
        <dbReference type="SAM" id="MobiDB-lite"/>
    </source>
</evidence>
<reference evidence="3 4" key="1">
    <citation type="submission" date="2019-08" db="EMBL/GenBank/DDBJ databases">
        <title>In-depth cultivation of the pig gut microbiome towards novel bacterial diversity and tailored functional studies.</title>
        <authorList>
            <person name="Wylensek D."/>
            <person name="Hitch T.C.A."/>
            <person name="Clavel T."/>
        </authorList>
    </citation>
    <scope>NUCLEOTIDE SEQUENCE [LARGE SCALE GENOMIC DNA]</scope>
    <source>
        <strain evidence="3 4">WB03_NA08</strain>
    </source>
</reference>
<protein>
    <submittedName>
        <fullName evidence="3">DUF2249 domain-containing protein</fullName>
    </submittedName>
</protein>
<comment type="caution">
    <text evidence="3">The sequence shown here is derived from an EMBL/GenBank/DDBJ whole genome shotgun (WGS) entry which is preliminary data.</text>
</comment>
<evidence type="ECO:0000313" key="3">
    <source>
        <dbReference type="EMBL" id="MSS85322.1"/>
    </source>
</evidence>
<dbReference type="EMBL" id="VULO01000015">
    <property type="protein sequence ID" value="MSS85322.1"/>
    <property type="molecule type" value="Genomic_DNA"/>
</dbReference>
<name>A0A6N7WA55_9ACTO</name>
<dbReference type="AlphaFoldDB" id="A0A6N7WA55"/>
<gene>
    <name evidence="3" type="ORF">FYJ24_11280</name>
</gene>
<feature type="region of interest" description="Disordered" evidence="1">
    <location>
        <begin position="1"/>
        <end position="20"/>
    </location>
</feature>
<feature type="domain" description="DUF2249" evidence="2">
    <location>
        <begin position="28"/>
        <end position="96"/>
    </location>
</feature>